<reference evidence="1" key="1">
    <citation type="journal article" date="2014" name="Front. Microbiol.">
        <title>High frequency of phylogenetically diverse reductive dehalogenase-homologous genes in deep subseafloor sedimentary metagenomes.</title>
        <authorList>
            <person name="Kawai M."/>
            <person name="Futagami T."/>
            <person name="Toyoda A."/>
            <person name="Takaki Y."/>
            <person name="Nishi S."/>
            <person name="Hori S."/>
            <person name="Arai W."/>
            <person name="Tsubouchi T."/>
            <person name="Morono Y."/>
            <person name="Uchiyama I."/>
            <person name="Ito T."/>
            <person name="Fujiyama A."/>
            <person name="Inagaki F."/>
            <person name="Takami H."/>
        </authorList>
    </citation>
    <scope>NUCLEOTIDE SEQUENCE</scope>
    <source>
        <strain evidence="1">Expedition CK06-06</strain>
    </source>
</reference>
<sequence length="42" mass="4666">AQTAEIVIMTHPAREKAMQQALDELSQLTVVKEVGNFIRVEA</sequence>
<gene>
    <name evidence="1" type="ORF">S01H1_83575</name>
</gene>
<dbReference type="EMBL" id="BARS01056848">
    <property type="protein sequence ID" value="GAG46332.1"/>
    <property type="molecule type" value="Genomic_DNA"/>
</dbReference>
<comment type="caution">
    <text evidence="1">The sequence shown here is derived from an EMBL/GenBank/DDBJ whole genome shotgun (WGS) entry which is preliminary data.</text>
</comment>
<protein>
    <recommendedName>
        <fullName evidence="2">ACT domain-containing protein</fullName>
    </recommendedName>
</protein>
<feature type="non-terminal residue" evidence="1">
    <location>
        <position position="1"/>
    </location>
</feature>
<evidence type="ECO:0008006" key="2">
    <source>
        <dbReference type="Google" id="ProtNLM"/>
    </source>
</evidence>
<name>X0YGI8_9ZZZZ</name>
<evidence type="ECO:0000313" key="1">
    <source>
        <dbReference type="EMBL" id="GAG46332.1"/>
    </source>
</evidence>
<accession>X0YGI8</accession>
<organism evidence="1">
    <name type="scientific">marine sediment metagenome</name>
    <dbReference type="NCBI Taxonomy" id="412755"/>
    <lineage>
        <taxon>unclassified sequences</taxon>
        <taxon>metagenomes</taxon>
        <taxon>ecological metagenomes</taxon>
    </lineage>
</organism>
<proteinExistence type="predicted"/>
<dbReference type="AlphaFoldDB" id="X0YGI8"/>
<dbReference type="Gene3D" id="3.30.70.260">
    <property type="match status" value="1"/>
</dbReference>